<dbReference type="GO" id="GO:0000976">
    <property type="term" value="F:transcription cis-regulatory region binding"/>
    <property type="evidence" value="ECO:0007669"/>
    <property type="project" value="TreeGrafter"/>
</dbReference>
<sequence>MGDQRPTEMDREDRGRRPSEDIAEEQFLKDLYIFMSKRDTPIERLPHLGFKQLDLYLMYKTAKEMGGYHQVTAQQLWKQVYNALGGNPRSTSAATCTRRHYEKLLLPYECHVKGLCLSAVQQPRHYRYVTYRKMDDDGPPLKRRPPQYPLQNPLGVMPEHNSGYLPLSPSYHKFYYPSFPYPPLPQAPLPPPQLIAPRPPPPPPPPPQPQPLPPPPSYPSRTPPLPSPMECPPPIPISPESQVNPLEHLRYLAKQYENSAGFSEPLDLSKPLTRDVVTNPKNALSREFNLCGDVREPCNDKSQGWDLTSRGGLSLSRLVTPNPTSAPQDLRASRPKGGQQSQPEPISVLQLTPDEVMKLKRIISNSSCH</sequence>
<dbReference type="AlphaFoldDB" id="A0AAV2IRP3"/>
<dbReference type="InterPro" id="IPR036431">
    <property type="entry name" value="ARID_dom_sf"/>
</dbReference>
<evidence type="ECO:0000313" key="6">
    <source>
        <dbReference type="EMBL" id="CAL1567857.1"/>
    </source>
</evidence>
<dbReference type="SUPFAM" id="SSF46774">
    <property type="entry name" value="ARID-like"/>
    <property type="match status" value="1"/>
</dbReference>
<evidence type="ECO:0000313" key="7">
    <source>
        <dbReference type="Proteomes" id="UP001497482"/>
    </source>
</evidence>
<evidence type="ECO:0000256" key="4">
    <source>
        <dbReference type="SAM" id="MobiDB-lite"/>
    </source>
</evidence>
<evidence type="ECO:0000256" key="1">
    <source>
        <dbReference type="ARBA" id="ARBA00023015"/>
    </source>
</evidence>
<name>A0AAV2IRP3_KNICA</name>
<proteinExistence type="predicted"/>
<keyword evidence="3" id="KW-0539">Nucleus</keyword>
<feature type="region of interest" description="Disordered" evidence="4">
    <location>
        <begin position="293"/>
        <end position="351"/>
    </location>
</feature>
<dbReference type="GO" id="GO:0005634">
    <property type="term" value="C:nucleus"/>
    <property type="evidence" value="ECO:0007669"/>
    <property type="project" value="TreeGrafter"/>
</dbReference>
<evidence type="ECO:0000256" key="3">
    <source>
        <dbReference type="ARBA" id="ARBA00023242"/>
    </source>
</evidence>
<dbReference type="Pfam" id="PF01388">
    <property type="entry name" value="ARID"/>
    <property type="match status" value="1"/>
</dbReference>
<dbReference type="PROSITE" id="PS51011">
    <property type="entry name" value="ARID"/>
    <property type="match status" value="1"/>
</dbReference>
<dbReference type="CDD" id="cd16869">
    <property type="entry name" value="ARID_ARID5"/>
    <property type="match status" value="1"/>
</dbReference>
<organism evidence="6 7">
    <name type="scientific">Knipowitschia caucasica</name>
    <name type="common">Caucasian dwarf goby</name>
    <name type="synonym">Pomatoschistus caucasicus</name>
    <dbReference type="NCBI Taxonomy" id="637954"/>
    <lineage>
        <taxon>Eukaryota</taxon>
        <taxon>Metazoa</taxon>
        <taxon>Chordata</taxon>
        <taxon>Craniata</taxon>
        <taxon>Vertebrata</taxon>
        <taxon>Euteleostomi</taxon>
        <taxon>Actinopterygii</taxon>
        <taxon>Neopterygii</taxon>
        <taxon>Teleostei</taxon>
        <taxon>Neoteleostei</taxon>
        <taxon>Acanthomorphata</taxon>
        <taxon>Gobiaria</taxon>
        <taxon>Gobiiformes</taxon>
        <taxon>Gobioidei</taxon>
        <taxon>Gobiidae</taxon>
        <taxon>Gobiinae</taxon>
        <taxon>Knipowitschia</taxon>
    </lineage>
</organism>
<dbReference type="SMART" id="SM00501">
    <property type="entry name" value="BRIGHT"/>
    <property type="match status" value="1"/>
</dbReference>
<evidence type="ECO:0000256" key="2">
    <source>
        <dbReference type="ARBA" id="ARBA00023163"/>
    </source>
</evidence>
<keyword evidence="2" id="KW-0804">Transcription</keyword>
<keyword evidence="7" id="KW-1185">Reference proteome</keyword>
<protein>
    <recommendedName>
        <fullName evidence="5">ARID domain-containing protein</fullName>
    </recommendedName>
</protein>
<dbReference type="PANTHER" id="PTHR13964:SF25">
    <property type="entry name" value="AT-RICH INTERACTIVE DOMAIN-CONTAINING PROTEIN 5A"/>
    <property type="match status" value="1"/>
</dbReference>
<keyword evidence="1" id="KW-0805">Transcription regulation</keyword>
<feature type="compositionally biased region" description="Pro residues" evidence="4">
    <location>
        <begin position="187"/>
        <end position="237"/>
    </location>
</feature>
<dbReference type="Gene3D" id="1.10.150.60">
    <property type="entry name" value="ARID DNA-binding domain"/>
    <property type="match status" value="1"/>
</dbReference>
<feature type="region of interest" description="Disordered" evidence="4">
    <location>
        <begin position="187"/>
        <end position="241"/>
    </location>
</feature>
<feature type="compositionally biased region" description="Low complexity" evidence="4">
    <location>
        <begin position="309"/>
        <end position="318"/>
    </location>
</feature>
<accession>A0AAV2IRP3</accession>
<gene>
    <name evidence="6" type="ORF">KC01_LOCUS593</name>
</gene>
<dbReference type="GO" id="GO:0006357">
    <property type="term" value="P:regulation of transcription by RNA polymerase II"/>
    <property type="evidence" value="ECO:0007669"/>
    <property type="project" value="TreeGrafter"/>
</dbReference>
<evidence type="ECO:0000259" key="5">
    <source>
        <dbReference type="PROSITE" id="PS51011"/>
    </source>
</evidence>
<reference evidence="6 7" key="1">
    <citation type="submission" date="2024-04" db="EMBL/GenBank/DDBJ databases">
        <authorList>
            <person name="Waldvogel A.-M."/>
            <person name="Schoenle A."/>
        </authorList>
    </citation>
    <scope>NUCLEOTIDE SEQUENCE [LARGE SCALE GENOMIC DNA]</scope>
</reference>
<dbReference type="PANTHER" id="PTHR13964">
    <property type="entry name" value="RBP-RELATED"/>
    <property type="match status" value="1"/>
</dbReference>
<dbReference type="SMART" id="SM01014">
    <property type="entry name" value="ARID"/>
    <property type="match status" value="1"/>
</dbReference>
<dbReference type="EMBL" id="OZ035823">
    <property type="protein sequence ID" value="CAL1567857.1"/>
    <property type="molecule type" value="Genomic_DNA"/>
</dbReference>
<feature type="domain" description="ARID" evidence="5">
    <location>
        <begin position="21"/>
        <end position="113"/>
    </location>
</feature>
<dbReference type="InterPro" id="IPR001606">
    <property type="entry name" value="ARID_dom"/>
</dbReference>
<dbReference type="InterPro" id="IPR051232">
    <property type="entry name" value="ARID/SWI1_ChromRemod"/>
</dbReference>
<dbReference type="Proteomes" id="UP001497482">
    <property type="component" value="Chromosome 1"/>
</dbReference>